<feature type="compositionally biased region" description="Basic and acidic residues" evidence="1">
    <location>
        <begin position="105"/>
        <end position="117"/>
    </location>
</feature>
<feature type="signal peptide" evidence="2">
    <location>
        <begin position="1"/>
        <end position="18"/>
    </location>
</feature>
<comment type="caution">
    <text evidence="3">The sequence shown here is derived from an EMBL/GenBank/DDBJ whole genome shotgun (WGS) entry which is preliminary data.</text>
</comment>
<dbReference type="AlphaFoldDB" id="A0A448WIG9"/>
<keyword evidence="2" id="KW-0732">Signal</keyword>
<dbReference type="GO" id="GO:0016702">
    <property type="term" value="F:oxidoreductase activity, acting on single donors with incorporation of molecular oxygen, incorporation of two atoms of oxygen"/>
    <property type="evidence" value="ECO:0007669"/>
    <property type="project" value="UniProtKB-ARBA"/>
</dbReference>
<sequence>MVELVLFILAFLRNFANSWSQGRIASGLTYIGVKAYSEESSSLQEKPYPCDAHTACAVKPANCKSPLCVTSQVLSSSSLALSSPSNRSKEACAESLSEGVNSISDKQKVKEMKDPKPKGSTHPESAWLKKILLGASAGQSLVLQTFDALLGVCHESGKCRLLVP</sequence>
<feature type="region of interest" description="Disordered" evidence="1">
    <location>
        <begin position="98"/>
        <end position="123"/>
    </location>
</feature>
<accession>A0A448WIG9</accession>
<gene>
    <name evidence="3" type="ORF">PXEA_LOCUS5942</name>
</gene>
<proteinExistence type="predicted"/>
<dbReference type="OrthoDB" id="10262710at2759"/>
<dbReference type="GO" id="GO:0019441">
    <property type="term" value="P:L-tryptophan catabolic process to kynurenine"/>
    <property type="evidence" value="ECO:0007669"/>
    <property type="project" value="InterPro"/>
</dbReference>
<dbReference type="Proteomes" id="UP000784294">
    <property type="component" value="Unassembled WGS sequence"/>
</dbReference>
<keyword evidence="4" id="KW-1185">Reference proteome</keyword>
<reference evidence="3" key="1">
    <citation type="submission" date="2018-11" db="EMBL/GenBank/DDBJ databases">
        <authorList>
            <consortium name="Pathogen Informatics"/>
        </authorList>
    </citation>
    <scope>NUCLEOTIDE SEQUENCE</scope>
</reference>
<evidence type="ECO:0000256" key="1">
    <source>
        <dbReference type="SAM" id="MobiDB-lite"/>
    </source>
</evidence>
<name>A0A448WIG9_9PLAT</name>
<dbReference type="SUPFAM" id="SSF140959">
    <property type="entry name" value="Indolic compounds 2,3-dioxygenase-like"/>
    <property type="match status" value="1"/>
</dbReference>
<dbReference type="GO" id="GO:0020037">
    <property type="term" value="F:heme binding"/>
    <property type="evidence" value="ECO:0007669"/>
    <property type="project" value="InterPro"/>
</dbReference>
<protein>
    <submittedName>
        <fullName evidence="3">Uncharacterized protein</fullName>
    </submittedName>
</protein>
<feature type="chain" id="PRO_5019051880" evidence="2">
    <location>
        <begin position="19"/>
        <end position="164"/>
    </location>
</feature>
<evidence type="ECO:0000313" key="4">
    <source>
        <dbReference type="Proteomes" id="UP000784294"/>
    </source>
</evidence>
<dbReference type="GO" id="GO:0046872">
    <property type="term" value="F:metal ion binding"/>
    <property type="evidence" value="ECO:0007669"/>
    <property type="project" value="InterPro"/>
</dbReference>
<dbReference type="EMBL" id="CAAALY010014954">
    <property type="protein sequence ID" value="VEL12502.1"/>
    <property type="molecule type" value="Genomic_DNA"/>
</dbReference>
<evidence type="ECO:0000256" key="2">
    <source>
        <dbReference type="SAM" id="SignalP"/>
    </source>
</evidence>
<evidence type="ECO:0000313" key="3">
    <source>
        <dbReference type="EMBL" id="VEL12502.1"/>
    </source>
</evidence>
<organism evidence="3 4">
    <name type="scientific">Protopolystoma xenopodis</name>
    <dbReference type="NCBI Taxonomy" id="117903"/>
    <lineage>
        <taxon>Eukaryota</taxon>
        <taxon>Metazoa</taxon>
        <taxon>Spiralia</taxon>
        <taxon>Lophotrochozoa</taxon>
        <taxon>Platyhelminthes</taxon>
        <taxon>Monogenea</taxon>
        <taxon>Polyopisthocotylea</taxon>
        <taxon>Polystomatidea</taxon>
        <taxon>Polystomatidae</taxon>
        <taxon>Protopolystoma</taxon>
    </lineage>
</organism>
<dbReference type="InterPro" id="IPR037217">
    <property type="entry name" value="Trp/Indoleamine_2_3_dOase-like"/>
</dbReference>